<gene>
    <name evidence="1" type="ORF">ZOSMA_440G00020</name>
</gene>
<comment type="caution">
    <text evidence="1">The sequence shown here is derived from an EMBL/GenBank/DDBJ whole genome shotgun (WGS) entry which is preliminary data.</text>
</comment>
<accession>A0A0K9P174</accession>
<evidence type="ECO:0000313" key="2">
    <source>
        <dbReference type="Proteomes" id="UP000036987"/>
    </source>
</evidence>
<proteinExistence type="predicted"/>
<evidence type="ECO:0000313" key="1">
    <source>
        <dbReference type="EMBL" id="KMZ62806.1"/>
    </source>
</evidence>
<dbReference type="AlphaFoldDB" id="A0A0K9P174"/>
<reference evidence="2" key="1">
    <citation type="journal article" date="2016" name="Nature">
        <title>The genome of the seagrass Zostera marina reveals angiosperm adaptation to the sea.</title>
        <authorList>
            <person name="Olsen J.L."/>
            <person name="Rouze P."/>
            <person name="Verhelst B."/>
            <person name="Lin Y.-C."/>
            <person name="Bayer T."/>
            <person name="Collen J."/>
            <person name="Dattolo E."/>
            <person name="De Paoli E."/>
            <person name="Dittami S."/>
            <person name="Maumus F."/>
            <person name="Michel G."/>
            <person name="Kersting A."/>
            <person name="Lauritano C."/>
            <person name="Lohaus R."/>
            <person name="Toepel M."/>
            <person name="Tonon T."/>
            <person name="Vanneste K."/>
            <person name="Amirebrahimi M."/>
            <person name="Brakel J."/>
            <person name="Bostroem C."/>
            <person name="Chovatia M."/>
            <person name="Grimwood J."/>
            <person name="Jenkins J.W."/>
            <person name="Jueterbock A."/>
            <person name="Mraz A."/>
            <person name="Stam W.T."/>
            <person name="Tice H."/>
            <person name="Bornberg-Bauer E."/>
            <person name="Green P.J."/>
            <person name="Pearson G.A."/>
            <person name="Procaccini G."/>
            <person name="Duarte C.M."/>
            <person name="Schmutz J."/>
            <person name="Reusch T.B.H."/>
            <person name="Van de Peer Y."/>
        </authorList>
    </citation>
    <scope>NUCLEOTIDE SEQUENCE [LARGE SCALE GENOMIC DNA]</scope>
    <source>
        <strain evidence="2">cv. Finnish</strain>
    </source>
</reference>
<protein>
    <submittedName>
        <fullName evidence="1">Uncharacterized protein</fullName>
    </submittedName>
</protein>
<dbReference type="Proteomes" id="UP000036987">
    <property type="component" value="Unassembled WGS sequence"/>
</dbReference>
<name>A0A0K9P174_ZOSMR</name>
<keyword evidence="2" id="KW-1185">Reference proteome</keyword>
<dbReference type="EMBL" id="LFYR01001306">
    <property type="protein sequence ID" value="KMZ62806.1"/>
    <property type="molecule type" value="Genomic_DNA"/>
</dbReference>
<organism evidence="1 2">
    <name type="scientific">Zostera marina</name>
    <name type="common">Eelgrass</name>
    <dbReference type="NCBI Taxonomy" id="29655"/>
    <lineage>
        <taxon>Eukaryota</taxon>
        <taxon>Viridiplantae</taxon>
        <taxon>Streptophyta</taxon>
        <taxon>Embryophyta</taxon>
        <taxon>Tracheophyta</taxon>
        <taxon>Spermatophyta</taxon>
        <taxon>Magnoliopsida</taxon>
        <taxon>Liliopsida</taxon>
        <taxon>Zosteraceae</taxon>
        <taxon>Zostera</taxon>
    </lineage>
</organism>
<sequence length="79" mass="8800">MIWASQTSVYYMIGLTDVDRSSHLMILGLTNWPELLDKIHSTSDRVRAARAPKLVEKSRTLTGDLGDAGDHSYGSIYCN</sequence>